<evidence type="ECO:0000256" key="4">
    <source>
        <dbReference type="ARBA" id="ARBA00023136"/>
    </source>
</evidence>
<evidence type="ECO:0000259" key="6">
    <source>
        <dbReference type="PROSITE" id="PS50929"/>
    </source>
</evidence>
<feature type="transmembrane region" description="Helical" evidence="5">
    <location>
        <begin position="14"/>
        <end position="35"/>
    </location>
</feature>
<protein>
    <recommendedName>
        <fullName evidence="6">ABC transmembrane type-1 domain-containing protein</fullName>
    </recommendedName>
</protein>
<dbReference type="SUPFAM" id="SSF90123">
    <property type="entry name" value="ABC transporter transmembrane region"/>
    <property type="match status" value="1"/>
</dbReference>
<evidence type="ECO:0000256" key="1">
    <source>
        <dbReference type="ARBA" id="ARBA00004141"/>
    </source>
</evidence>
<comment type="subcellular location">
    <subcellularLocation>
        <location evidence="1">Membrane</location>
        <topology evidence="1">Multi-pass membrane protein</topology>
    </subcellularLocation>
</comment>
<dbReference type="Pfam" id="PF00664">
    <property type="entry name" value="ABC_membrane"/>
    <property type="match status" value="1"/>
</dbReference>
<name>A0A819XVP4_9BILA</name>
<dbReference type="SUPFAM" id="SSF52540">
    <property type="entry name" value="P-loop containing nucleoside triphosphate hydrolases"/>
    <property type="match status" value="1"/>
</dbReference>
<sequence>MHKQQDDKTYISDILVIAIIFGQCIANISFVTHFLQSYAEARGTAAPVFRLISESSVILRTGRTTIVIAHRLSTIRHAHRIYVMDQGHVIEQGTHETLMFVAFAISGSKLTKRVRAKAFAILLRQEVAYFDRPENSSGSICARLSTNAIALQQMAGTRLVASLFTIVILVIAGIHIVSEARVKKDMGHLLEQASS</sequence>
<keyword evidence="3 5" id="KW-1133">Transmembrane helix</keyword>
<dbReference type="PANTHER" id="PTHR24221">
    <property type="entry name" value="ATP-BINDING CASSETTE SUB-FAMILY B"/>
    <property type="match status" value="1"/>
</dbReference>
<evidence type="ECO:0000256" key="3">
    <source>
        <dbReference type="ARBA" id="ARBA00022989"/>
    </source>
</evidence>
<evidence type="ECO:0000256" key="5">
    <source>
        <dbReference type="SAM" id="Phobius"/>
    </source>
</evidence>
<dbReference type="GO" id="GO:0016020">
    <property type="term" value="C:membrane"/>
    <property type="evidence" value="ECO:0007669"/>
    <property type="project" value="UniProtKB-SubCell"/>
</dbReference>
<dbReference type="GO" id="GO:0140359">
    <property type="term" value="F:ABC-type transporter activity"/>
    <property type="evidence" value="ECO:0007669"/>
    <property type="project" value="InterPro"/>
</dbReference>
<dbReference type="PROSITE" id="PS50929">
    <property type="entry name" value="ABC_TM1F"/>
    <property type="match status" value="1"/>
</dbReference>
<keyword evidence="2 5" id="KW-0812">Transmembrane</keyword>
<dbReference type="PANTHER" id="PTHR24221:SF654">
    <property type="entry name" value="ATP-BINDING CASSETTE SUB-FAMILY B MEMBER 6"/>
    <property type="match status" value="1"/>
</dbReference>
<dbReference type="InterPro" id="IPR036640">
    <property type="entry name" value="ABC1_TM_sf"/>
</dbReference>
<feature type="non-terminal residue" evidence="7">
    <location>
        <position position="1"/>
    </location>
</feature>
<feature type="transmembrane region" description="Helical" evidence="5">
    <location>
        <begin position="159"/>
        <end position="177"/>
    </location>
</feature>
<evidence type="ECO:0000256" key="2">
    <source>
        <dbReference type="ARBA" id="ARBA00022692"/>
    </source>
</evidence>
<accession>A0A819XVP4</accession>
<evidence type="ECO:0000313" key="8">
    <source>
        <dbReference type="Proteomes" id="UP000663836"/>
    </source>
</evidence>
<feature type="domain" description="ABC transmembrane type-1" evidence="6">
    <location>
        <begin position="103"/>
        <end position="174"/>
    </location>
</feature>
<dbReference type="InterPro" id="IPR011527">
    <property type="entry name" value="ABC1_TM_dom"/>
</dbReference>
<dbReference type="EMBL" id="CAJOBD010010066">
    <property type="protein sequence ID" value="CAF4146717.1"/>
    <property type="molecule type" value="Genomic_DNA"/>
</dbReference>
<dbReference type="AlphaFoldDB" id="A0A819XVP4"/>
<dbReference type="GO" id="GO:0005524">
    <property type="term" value="F:ATP binding"/>
    <property type="evidence" value="ECO:0007669"/>
    <property type="project" value="InterPro"/>
</dbReference>
<dbReference type="Gene3D" id="3.40.50.300">
    <property type="entry name" value="P-loop containing nucleotide triphosphate hydrolases"/>
    <property type="match status" value="1"/>
</dbReference>
<keyword evidence="4 5" id="KW-0472">Membrane</keyword>
<dbReference type="InterPro" id="IPR039421">
    <property type="entry name" value="Type_1_exporter"/>
</dbReference>
<dbReference type="Gene3D" id="1.20.1560.10">
    <property type="entry name" value="ABC transporter type 1, transmembrane domain"/>
    <property type="match status" value="1"/>
</dbReference>
<dbReference type="InterPro" id="IPR027417">
    <property type="entry name" value="P-loop_NTPase"/>
</dbReference>
<organism evidence="7 8">
    <name type="scientific">Rotaria sordida</name>
    <dbReference type="NCBI Taxonomy" id="392033"/>
    <lineage>
        <taxon>Eukaryota</taxon>
        <taxon>Metazoa</taxon>
        <taxon>Spiralia</taxon>
        <taxon>Gnathifera</taxon>
        <taxon>Rotifera</taxon>
        <taxon>Eurotatoria</taxon>
        <taxon>Bdelloidea</taxon>
        <taxon>Philodinida</taxon>
        <taxon>Philodinidae</taxon>
        <taxon>Rotaria</taxon>
    </lineage>
</organism>
<reference evidence="7" key="1">
    <citation type="submission" date="2021-02" db="EMBL/GenBank/DDBJ databases">
        <authorList>
            <person name="Nowell W R."/>
        </authorList>
    </citation>
    <scope>NUCLEOTIDE SEQUENCE</scope>
</reference>
<proteinExistence type="predicted"/>
<comment type="caution">
    <text evidence="7">The sequence shown here is derived from an EMBL/GenBank/DDBJ whole genome shotgun (WGS) entry which is preliminary data.</text>
</comment>
<evidence type="ECO:0000313" key="7">
    <source>
        <dbReference type="EMBL" id="CAF4146717.1"/>
    </source>
</evidence>
<gene>
    <name evidence="7" type="ORF">JBS370_LOCUS33774</name>
</gene>
<dbReference type="Proteomes" id="UP000663836">
    <property type="component" value="Unassembled WGS sequence"/>
</dbReference>